<name>A0A016W733_9BILA</name>
<comment type="caution">
    <text evidence="1">The sequence shown here is derived from an EMBL/GenBank/DDBJ whole genome shotgun (WGS) entry which is preliminary data.</text>
</comment>
<evidence type="ECO:0000313" key="2">
    <source>
        <dbReference type="Proteomes" id="UP000024635"/>
    </source>
</evidence>
<evidence type="ECO:0000313" key="1">
    <source>
        <dbReference type="EMBL" id="EYC35639.1"/>
    </source>
</evidence>
<protein>
    <submittedName>
        <fullName evidence="1">Uncharacterized protein</fullName>
    </submittedName>
</protein>
<proteinExistence type="predicted"/>
<sequence length="116" mass="13486">MARAMMKIASYDLPKRFGWIMVEGTGTNTDEKLDDAFGQLMEKLKKAKNPPKRYGCFFDDNWPVLNCVYDTKLVLSTYYVIHVMMVEILQDLKLRRSDQLLEVHGNFVVPMTINFS</sequence>
<accession>A0A016W733</accession>
<gene>
    <name evidence="1" type="primary">Acey_s1006.g3371</name>
    <name evidence="1" type="ORF">Y032_1006g3371</name>
</gene>
<dbReference type="OrthoDB" id="5897397at2759"/>
<dbReference type="AlphaFoldDB" id="A0A016W733"/>
<reference evidence="2" key="1">
    <citation type="journal article" date="2015" name="Nat. Genet.">
        <title>The genome and transcriptome of the zoonotic hookworm Ancylostoma ceylanicum identify infection-specific gene families.</title>
        <authorList>
            <person name="Schwarz E.M."/>
            <person name="Hu Y."/>
            <person name="Antoshechkin I."/>
            <person name="Miller M.M."/>
            <person name="Sternberg P.W."/>
            <person name="Aroian R.V."/>
        </authorList>
    </citation>
    <scope>NUCLEOTIDE SEQUENCE</scope>
    <source>
        <strain evidence="2">HY135</strain>
    </source>
</reference>
<keyword evidence="2" id="KW-1185">Reference proteome</keyword>
<dbReference type="EMBL" id="JARK01000606">
    <property type="protein sequence ID" value="EYC35639.1"/>
    <property type="molecule type" value="Genomic_DNA"/>
</dbReference>
<organism evidence="1 2">
    <name type="scientific">Ancylostoma ceylanicum</name>
    <dbReference type="NCBI Taxonomy" id="53326"/>
    <lineage>
        <taxon>Eukaryota</taxon>
        <taxon>Metazoa</taxon>
        <taxon>Ecdysozoa</taxon>
        <taxon>Nematoda</taxon>
        <taxon>Chromadorea</taxon>
        <taxon>Rhabditida</taxon>
        <taxon>Rhabditina</taxon>
        <taxon>Rhabditomorpha</taxon>
        <taxon>Strongyloidea</taxon>
        <taxon>Ancylostomatidae</taxon>
        <taxon>Ancylostomatinae</taxon>
        <taxon>Ancylostoma</taxon>
    </lineage>
</organism>
<dbReference type="Proteomes" id="UP000024635">
    <property type="component" value="Unassembled WGS sequence"/>
</dbReference>